<keyword evidence="2" id="KW-0472">Membrane</keyword>
<dbReference type="Pfam" id="PF00892">
    <property type="entry name" value="EamA"/>
    <property type="match status" value="2"/>
</dbReference>
<dbReference type="InterPro" id="IPR000620">
    <property type="entry name" value="EamA_dom"/>
</dbReference>
<evidence type="ECO:0000256" key="2">
    <source>
        <dbReference type="SAM" id="Phobius"/>
    </source>
</evidence>
<feature type="transmembrane region" description="Helical" evidence="2">
    <location>
        <begin position="282"/>
        <end position="300"/>
    </location>
</feature>
<protein>
    <submittedName>
        <fullName evidence="4">Membrane protein</fullName>
    </submittedName>
</protein>
<dbReference type="Proteomes" id="UP000271624">
    <property type="component" value="Unassembled WGS sequence"/>
</dbReference>
<evidence type="ECO:0000313" key="5">
    <source>
        <dbReference type="Proteomes" id="UP000271624"/>
    </source>
</evidence>
<evidence type="ECO:0000313" key="4">
    <source>
        <dbReference type="EMBL" id="RUS97957.1"/>
    </source>
</evidence>
<keyword evidence="2" id="KW-0812">Transmembrane</keyword>
<dbReference type="RefSeq" id="WP_127086223.1">
    <property type="nucleotide sequence ID" value="NZ_RSCL01000030.1"/>
</dbReference>
<dbReference type="GO" id="GO:0016020">
    <property type="term" value="C:membrane"/>
    <property type="evidence" value="ECO:0007669"/>
    <property type="project" value="InterPro"/>
</dbReference>
<reference evidence="4" key="1">
    <citation type="submission" date="2018-12" db="EMBL/GenBank/DDBJ databases">
        <authorList>
            <person name="Will S."/>
            <person name="Neumann-Schaal M."/>
            <person name="Henke P."/>
        </authorList>
    </citation>
    <scope>NUCLEOTIDE SEQUENCE</scope>
    <source>
        <strain evidence="4">PCC 7102</strain>
    </source>
</reference>
<accession>A0A3S1ARM0</accession>
<feature type="transmembrane region" description="Helical" evidence="2">
    <location>
        <begin position="226"/>
        <end position="248"/>
    </location>
</feature>
<feature type="transmembrane region" description="Helical" evidence="2">
    <location>
        <begin position="255"/>
        <end position="276"/>
    </location>
</feature>
<dbReference type="OrthoDB" id="9790852at2"/>
<sequence>MVQRMKVALVLTLGVLAVSTSAIFIRLAFESASVYNVGFSLVIAASRLSLASLILLLTSLTPRKSQELQQQANFNYTAFYYAVGAGFCLALHFATWITSLTYTSITASTTLVTTNPIWVTFITWLWLKEKPTFLTLLGIGIALAGGITISLSSSSIDTSSQPLLGNFLALVASWAASFYLLLGRESQRRGLSISKYITVAYTTSALVLLPVPFFVGASYINYPSLVYFYIALMALIPQLIGHTSFNWATRVMSPIIVTLVLLFEPIGASLLGYLIFKEVPKPLELVSAVVILVGVALAILGTRRIT</sequence>
<keyword evidence="5" id="KW-1185">Reference proteome</keyword>
<feature type="transmembrane region" description="Helical" evidence="2">
    <location>
        <begin position="38"/>
        <end position="57"/>
    </location>
</feature>
<reference evidence="4" key="2">
    <citation type="journal article" date="2019" name="Genome Biol. Evol.">
        <title>Day and night: Metabolic profiles and evolutionary relationships of six axenic non-marine cyanobacteria.</title>
        <authorList>
            <person name="Will S.E."/>
            <person name="Henke P."/>
            <person name="Boedeker C."/>
            <person name="Huang S."/>
            <person name="Brinkmann H."/>
            <person name="Rohde M."/>
            <person name="Jarek M."/>
            <person name="Friedl T."/>
            <person name="Seufert S."/>
            <person name="Schumacher M."/>
            <person name="Overmann J."/>
            <person name="Neumann-Schaal M."/>
            <person name="Petersen J."/>
        </authorList>
    </citation>
    <scope>NUCLEOTIDE SEQUENCE [LARGE SCALE GENOMIC DNA]</scope>
    <source>
        <strain evidence="4">PCC 7102</strain>
    </source>
</reference>
<feature type="transmembrane region" description="Helical" evidence="2">
    <location>
        <begin position="163"/>
        <end position="182"/>
    </location>
</feature>
<feature type="transmembrane region" description="Helical" evidence="2">
    <location>
        <begin position="78"/>
        <end position="99"/>
    </location>
</feature>
<keyword evidence="2" id="KW-1133">Transmembrane helix</keyword>
<feature type="transmembrane region" description="Helical" evidence="2">
    <location>
        <begin position="133"/>
        <end position="151"/>
    </location>
</feature>
<gene>
    <name evidence="4" type="ORF">DSM106972_081760</name>
</gene>
<dbReference type="PANTHER" id="PTHR22911">
    <property type="entry name" value="ACYL-MALONYL CONDENSING ENZYME-RELATED"/>
    <property type="match status" value="1"/>
</dbReference>
<proteinExistence type="inferred from homology"/>
<dbReference type="AlphaFoldDB" id="A0A3S1ARM0"/>
<dbReference type="PANTHER" id="PTHR22911:SF76">
    <property type="entry name" value="EAMA DOMAIN-CONTAINING PROTEIN"/>
    <property type="match status" value="1"/>
</dbReference>
<dbReference type="EMBL" id="RSCL01000030">
    <property type="protein sequence ID" value="RUS97957.1"/>
    <property type="molecule type" value="Genomic_DNA"/>
</dbReference>
<organism evidence="4 5">
    <name type="scientific">Dulcicalothrix desertica PCC 7102</name>
    <dbReference type="NCBI Taxonomy" id="232991"/>
    <lineage>
        <taxon>Bacteria</taxon>
        <taxon>Bacillati</taxon>
        <taxon>Cyanobacteriota</taxon>
        <taxon>Cyanophyceae</taxon>
        <taxon>Nostocales</taxon>
        <taxon>Calotrichaceae</taxon>
        <taxon>Dulcicalothrix</taxon>
    </lineage>
</organism>
<feature type="transmembrane region" description="Helical" evidence="2">
    <location>
        <begin position="194"/>
        <end position="220"/>
    </location>
</feature>
<dbReference type="SUPFAM" id="SSF103481">
    <property type="entry name" value="Multidrug resistance efflux transporter EmrE"/>
    <property type="match status" value="2"/>
</dbReference>
<name>A0A3S1ARM0_9CYAN</name>
<dbReference type="InterPro" id="IPR037185">
    <property type="entry name" value="EmrE-like"/>
</dbReference>
<evidence type="ECO:0000259" key="3">
    <source>
        <dbReference type="Pfam" id="PF00892"/>
    </source>
</evidence>
<evidence type="ECO:0000256" key="1">
    <source>
        <dbReference type="ARBA" id="ARBA00007362"/>
    </source>
</evidence>
<feature type="domain" description="EamA" evidence="3">
    <location>
        <begin position="164"/>
        <end position="299"/>
    </location>
</feature>
<comment type="similarity">
    <text evidence="1">Belongs to the EamA transporter family.</text>
</comment>
<comment type="caution">
    <text evidence="4">The sequence shown here is derived from an EMBL/GenBank/DDBJ whole genome shotgun (WGS) entry which is preliminary data.</text>
</comment>
<feature type="domain" description="EamA" evidence="3">
    <location>
        <begin position="7"/>
        <end position="150"/>
    </location>
</feature>
<feature type="transmembrane region" description="Helical" evidence="2">
    <location>
        <begin position="105"/>
        <end position="126"/>
    </location>
</feature>